<accession>A0A9P4MJX8</accession>
<comment type="caution">
    <text evidence="2">The sequence shown here is derived from an EMBL/GenBank/DDBJ whole genome shotgun (WGS) entry which is preliminary data.</text>
</comment>
<dbReference type="EMBL" id="ML996082">
    <property type="protein sequence ID" value="KAF2155787.1"/>
    <property type="molecule type" value="Genomic_DNA"/>
</dbReference>
<name>A0A9P4MJX8_9PEZI</name>
<organism evidence="2 3">
    <name type="scientific">Myriangium duriaei CBS 260.36</name>
    <dbReference type="NCBI Taxonomy" id="1168546"/>
    <lineage>
        <taxon>Eukaryota</taxon>
        <taxon>Fungi</taxon>
        <taxon>Dikarya</taxon>
        <taxon>Ascomycota</taxon>
        <taxon>Pezizomycotina</taxon>
        <taxon>Dothideomycetes</taxon>
        <taxon>Dothideomycetidae</taxon>
        <taxon>Myriangiales</taxon>
        <taxon>Myriangiaceae</taxon>
        <taxon>Myriangium</taxon>
    </lineage>
</organism>
<evidence type="ECO:0000313" key="2">
    <source>
        <dbReference type="EMBL" id="KAF2155787.1"/>
    </source>
</evidence>
<feature type="compositionally biased region" description="Basic and acidic residues" evidence="1">
    <location>
        <begin position="58"/>
        <end position="72"/>
    </location>
</feature>
<gene>
    <name evidence="2" type="ORF">K461DRAFT_81465</name>
</gene>
<reference evidence="2" key="1">
    <citation type="journal article" date="2020" name="Stud. Mycol.">
        <title>101 Dothideomycetes genomes: a test case for predicting lifestyles and emergence of pathogens.</title>
        <authorList>
            <person name="Haridas S."/>
            <person name="Albert R."/>
            <person name="Binder M."/>
            <person name="Bloem J."/>
            <person name="Labutti K."/>
            <person name="Salamov A."/>
            <person name="Andreopoulos B."/>
            <person name="Baker S."/>
            <person name="Barry K."/>
            <person name="Bills G."/>
            <person name="Bluhm B."/>
            <person name="Cannon C."/>
            <person name="Castanera R."/>
            <person name="Culley D."/>
            <person name="Daum C."/>
            <person name="Ezra D."/>
            <person name="Gonzalez J."/>
            <person name="Henrissat B."/>
            <person name="Kuo A."/>
            <person name="Liang C."/>
            <person name="Lipzen A."/>
            <person name="Lutzoni F."/>
            <person name="Magnuson J."/>
            <person name="Mondo S."/>
            <person name="Nolan M."/>
            <person name="Ohm R."/>
            <person name="Pangilinan J."/>
            <person name="Park H.-J."/>
            <person name="Ramirez L."/>
            <person name="Alfaro M."/>
            <person name="Sun H."/>
            <person name="Tritt A."/>
            <person name="Yoshinaga Y."/>
            <person name="Zwiers L.-H."/>
            <person name="Turgeon B."/>
            <person name="Goodwin S."/>
            <person name="Spatafora J."/>
            <person name="Crous P."/>
            <person name="Grigoriev I."/>
        </authorList>
    </citation>
    <scope>NUCLEOTIDE SEQUENCE</scope>
    <source>
        <strain evidence="2">CBS 260.36</strain>
    </source>
</reference>
<feature type="region of interest" description="Disordered" evidence="1">
    <location>
        <begin position="56"/>
        <end position="145"/>
    </location>
</feature>
<dbReference type="AlphaFoldDB" id="A0A9P4MJX8"/>
<feature type="region of interest" description="Disordered" evidence="1">
    <location>
        <begin position="1"/>
        <end position="35"/>
    </location>
</feature>
<evidence type="ECO:0000313" key="3">
    <source>
        <dbReference type="Proteomes" id="UP000799439"/>
    </source>
</evidence>
<feature type="compositionally biased region" description="Basic and acidic residues" evidence="1">
    <location>
        <begin position="79"/>
        <end position="88"/>
    </location>
</feature>
<proteinExistence type="predicted"/>
<dbReference type="Proteomes" id="UP000799439">
    <property type="component" value="Unassembled WGS sequence"/>
</dbReference>
<evidence type="ECO:0000256" key="1">
    <source>
        <dbReference type="SAM" id="MobiDB-lite"/>
    </source>
</evidence>
<feature type="compositionally biased region" description="Basic and acidic residues" evidence="1">
    <location>
        <begin position="23"/>
        <end position="35"/>
    </location>
</feature>
<protein>
    <submittedName>
        <fullName evidence="2">Uncharacterized protein</fullName>
    </submittedName>
</protein>
<sequence>MVTRDEARQVSRNRKMIAVGLGEGERARAKRREGRECGLDEIQVGTEEVREVSLVSVRSKDDGCGTRSEEPRGVAAANDETRRGDARGNQKTQRSQRDGVRQSRTRPASSAVTRAGQGRSELSRSGQGGAVRRRHEQMRQTAARVVDYDDDRGDMTVMNAVEMAGVGP</sequence>
<keyword evidence="3" id="KW-1185">Reference proteome</keyword>